<reference evidence="3" key="1">
    <citation type="submission" date="2023-08" db="EMBL/GenBank/DDBJ databases">
        <title>Rhodospirillaceae gen. nov., a novel taxon isolated from the Yangtze River Yuezi River estuary sludge.</title>
        <authorList>
            <person name="Ruan L."/>
        </authorList>
    </citation>
    <scope>NUCLEOTIDE SEQUENCE [LARGE SCALE GENOMIC DNA]</scope>
    <source>
        <strain evidence="3">R-7</strain>
    </source>
</reference>
<dbReference type="InterPro" id="IPR021478">
    <property type="entry name" value="DUF3131"/>
</dbReference>
<protein>
    <submittedName>
        <fullName evidence="2">DUF3131 domain-containing protein</fullName>
    </submittedName>
</protein>
<evidence type="ECO:0000259" key="1">
    <source>
        <dbReference type="Pfam" id="PF11329"/>
    </source>
</evidence>
<comment type="caution">
    <text evidence="2">The sequence shown here is derived from an EMBL/GenBank/DDBJ whole genome shotgun (WGS) entry which is preliminary data.</text>
</comment>
<sequence>MSRPRVTHQGHSVAISRRSLLQATLAAAPLISGLHRHAGAAVFGRPLLLVCDGLTAGTDPRQLRTFLDPIAAMKLKLGLVLGGGAQDRAPLAAACAEIDPDLIEWIIEQPSIPDDSAYFQMRQASIAQNGFAAFRALGGADAANWGNCLTLTCRQPMGAVPALNGVRAAGFRNVLLRPAVDTRIDCWTTDNGVLQLIGGRRASLSYLEPFFAALGETGETTDPLLVYLALDELAAFSATTLNTIGGTLAELIAASMDDGAIWPMRPSEFHLERYGAARLLGLHFEFAAGATVPPIMKTLAAVGVPFSVSGAGDGDAAAACLRLPGMPTEADWRSLRTVLVGDLGAGLEGLAAPQTCILSESQAPDLVAAIAKTGAAVVASTGTAPAQTIGMDDAGLLHIPASLELGGLATAFEPRRADVALYHGNGRLRDGLIVVQVNAASARPTPLADNWLLNLTDGEESIAVGLPALARGIAPVDPVFALLKRATAEAFVDEAQTEAAEAAEAAERDRLLEDAQLAWHYFERLSDRRTGLVLSSAQADGTNLTAYPLVTMWEIGSQILATLSALRIGLIDEPAFSAQIARLLKSIPAGKIDGMRLPQASVSAHGEAQAGSRFSASDTGRLLVALKVLEQEFDMKKEVARVLGRWDLPKIIAGRRLHNVENGRLTEYANSNYVDYTARAFALFGLETQSPYDIGTAETGTDRQMRLLNKVADLGPIATEPHVLEALELGHSEASRLIAELLFTAQLGAAEATGKLFCVSEAPLDRAPWFTYQGFRLGKDPEPWTVDTKLHSPAYQAEAARAAVRLISTKGAFAWAAVRPHPYSSKLLATVRAHARIPDLGFASGIYAATGKATRNYSDTNTNAVILESIAYVLSGRRPALKPL</sequence>
<dbReference type="PROSITE" id="PS51318">
    <property type="entry name" value="TAT"/>
    <property type="match status" value="1"/>
</dbReference>
<keyword evidence="3" id="KW-1185">Reference proteome</keyword>
<evidence type="ECO:0000313" key="2">
    <source>
        <dbReference type="EMBL" id="MDQ7250715.1"/>
    </source>
</evidence>
<dbReference type="InterPro" id="IPR006311">
    <property type="entry name" value="TAT_signal"/>
</dbReference>
<dbReference type="Gene3D" id="1.50.10.140">
    <property type="match status" value="1"/>
</dbReference>
<dbReference type="RefSeq" id="WP_379960362.1">
    <property type="nucleotide sequence ID" value="NZ_JAUYVI010000007.1"/>
</dbReference>
<dbReference type="EMBL" id="JAUYVI010000007">
    <property type="protein sequence ID" value="MDQ7250715.1"/>
    <property type="molecule type" value="Genomic_DNA"/>
</dbReference>
<name>A0ABU0YSL9_9PROT</name>
<gene>
    <name evidence="2" type="ORF">Q8A70_23705</name>
</gene>
<dbReference type="Proteomes" id="UP001230156">
    <property type="component" value="Unassembled WGS sequence"/>
</dbReference>
<organism evidence="2 3">
    <name type="scientific">Dongia sedimenti</name>
    <dbReference type="NCBI Taxonomy" id="3064282"/>
    <lineage>
        <taxon>Bacteria</taxon>
        <taxon>Pseudomonadati</taxon>
        <taxon>Pseudomonadota</taxon>
        <taxon>Alphaproteobacteria</taxon>
        <taxon>Rhodospirillales</taxon>
        <taxon>Dongiaceae</taxon>
        <taxon>Dongia</taxon>
    </lineage>
</organism>
<dbReference type="Pfam" id="PF11329">
    <property type="entry name" value="DUF3131"/>
    <property type="match status" value="1"/>
</dbReference>
<accession>A0ABU0YSL9</accession>
<evidence type="ECO:0000313" key="3">
    <source>
        <dbReference type="Proteomes" id="UP001230156"/>
    </source>
</evidence>
<proteinExistence type="predicted"/>
<feature type="domain" description="DUF3131" evidence="1">
    <location>
        <begin position="514"/>
        <end position="874"/>
    </location>
</feature>